<dbReference type="PANTHER" id="PTHR43156:SF2">
    <property type="entry name" value="STAGE II SPORULATION PROTEIN E"/>
    <property type="match status" value="1"/>
</dbReference>
<dbReference type="InterPro" id="IPR029016">
    <property type="entry name" value="GAF-like_dom_sf"/>
</dbReference>
<dbReference type="SMART" id="SM00091">
    <property type="entry name" value="PAS"/>
    <property type="match status" value="1"/>
</dbReference>
<dbReference type="AlphaFoldDB" id="A0A8J3SS89"/>
<name>A0A8J3SS89_9ACTN</name>
<dbReference type="GO" id="GO:0016791">
    <property type="term" value="F:phosphatase activity"/>
    <property type="evidence" value="ECO:0007669"/>
    <property type="project" value="TreeGrafter"/>
</dbReference>
<dbReference type="SUPFAM" id="SSF55781">
    <property type="entry name" value="GAF domain-like"/>
    <property type="match status" value="2"/>
</dbReference>
<dbReference type="SMART" id="SM00065">
    <property type="entry name" value="GAF"/>
    <property type="match status" value="1"/>
</dbReference>
<dbReference type="PROSITE" id="PS50112">
    <property type="entry name" value="PAS"/>
    <property type="match status" value="1"/>
</dbReference>
<proteinExistence type="predicted"/>
<dbReference type="Pfam" id="PF07228">
    <property type="entry name" value="SpoIIE"/>
    <property type="match status" value="1"/>
</dbReference>
<dbReference type="GO" id="GO:0006355">
    <property type="term" value="P:regulation of DNA-templated transcription"/>
    <property type="evidence" value="ECO:0007669"/>
    <property type="project" value="InterPro"/>
</dbReference>
<dbReference type="RefSeq" id="WP_204069892.1">
    <property type="nucleotide sequence ID" value="NZ_BOOJ01000113.1"/>
</dbReference>
<dbReference type="SMART" id="SM00331">
    <property type="entry name" value="PP2C_SIG"/>
    <property type="match status" value="1"/>
</dbReference>
<dbReference type="Gene3D" id="3.30.450.40">
    <property type="match status" value="2"/>
</dbReference>
<dbReference type="Pfam" id="PF13185">
    <property type="entry name" value="GAF_2"/>
    <property type="match status" value="1"/>
</dbReference>
<dbReference type="Gene3D" id="3.30.565.10">
    <property type="entry name" value="Histidine kinase-like ATPase, C-terminal domain"/>
    <property type="match status" value="1"/>
</dbReference>
<reference evidence="3 4" key="1">
    <citation type="submission" date="2021-01" db="EMBL/GenBank/DDBJ databases">
        <title>Whole genome shotgun sequence of Planobispora siamensis NBRC 107568.</title>
        <authorList>
            <person name="Komaki H."/>
            <person name="Tamura T."/>
        </authorList>
    </citation>
    <scope>NUCLEOTIDE SEQUENCE [LARGE SCALE GENOMIC DNA]</scope>
    <source>
        <strain evidence="3 4">NBRC 107568</strain>
    </source>
</reference>
<dbReference type="InterPro" id="IPR035965">
    <property type="entry name" value="PAS-like_dom_sf"/>
</dbReference>
<keyword evidence="4" id="KW-1185">Reference proteome</keyword>
<dbReference type="InterPro" id="IPR003018">
    <property type="entry name" value="GAF"/>
</dbReference>
<accession>A0A8J3SS89</accession>
<dbReference type="Proteomes" id="UP000619788">
    <property type="component" value="Unassembled WGS sequence"/>
</dbReference>
<dbReference type="InterPro" id="IPR001932">
    <property type="entry name" value="PPM-type_phosphatase-like_dom"/>
</dbReference>
<feature type="domain" description="PAS" evidence="2">
    <location>
        <begin position="147"/>
        <end position="198"/>
    </location>
</feature>
<dbReference type="CDD" id="cd00130">
    <property type="entry name" value="PAS"/>
    <property type="match status" value="1"/>
</dbReference>
<comment type="caution">
    <text evidence="3">The sequence shown here is derived from an EMBL/GenBank/DDBJ whole genome shotgun (WGS) entry which is preliminary data.</text>
</comment>
<keyword evidence="1" id="KW-0378">Hydrolase</keyword>
<dbReference type="SUPFAM" id="SSF55874">
    <property type="entry name" value="ATPase domain of HSP90 chaperone/DNA topoisomerase II/histidine kinase"/>
    <property type="match status" value="1"/>
</dbReference>
<evidence type="ECO:0000313" key="4">
    <source>
        <dbReference type="Proteomes" id="UP000619788"/>
    </source>
</evidence>
<sequence>MEDPLVARALFDHGSGAPSDARRFVAHALTRWNVTEKIDDAVLLTSELVTNAVIHAGTGAEVVCRLDGARTSVQVEVEDLHPGRPVSDAPPQDLPPQDRVRGRGLALTRLISDSWGVTYTRTAKRVWFRLDLMRGGVDAGVRSAGTVPADLTAPLNTLRIAVAAVGPDRTIIHWDDAAHALLGWSAQEVLGRDFEDLIEWPDDHALSFGEALAVGRWQGWCAVRDRSGRTVPLFVSHLRAEGAAHGPRTVWLMVPRQHEYVLTAPAARPRHPAAADELPGHRALQDVLADIGHTDALLDRVAEIVLGMADGDACHVLLPHQETGRLGVAAMAGSAPRPSADLPSEGLFDTARAAVRPFVLDDAQPGQTGLDGDFRSLVSVPLVTDERVLGFVVVTASRAGAFDDRVAAGLQRAAHRIAAAVDRAQLAEAERARRGWLTFLAEASDLLTGILDENLVAVLATQLLVPRIATWAAVYLVDDFDLRLAHAWHADEEHNEILGTLLAKQSPPRAQGRWEWPAGLEGSGAVLVFPITVGTTGIGRLVLGRRDADGLTGEIVRLTEDLCRRLALAVHIARQYSRVASTSHILQRSLMPVEMTEIPGVSCAVVYEPAGEGSEVGGDFYDVYAAGEDRWVFALGDVCGKGPEAAAVTGLARHALRLLARDGYGPAAILNRLNSLILEDDGRNRFLSMVCGEVRARPGGGVSCILCCAGHPPPLMMLPDGIVRVPASSQLLVGLLDGEEFFEEGFDLEPGSTLLCVTDGVTERRSSGRLLDDDDGLTRMLSRCASMPARAIAERLRQATLDFSPDPPQDDFALLILQAVTPRR</sequence>
<gene>
    <name evidence="3" type="ORF">Psi01_85470</name>
</gene>
<dbReference type="EMBL" id="BOOJ01000113">
    <property type="protein sequence ID" value="GIH97917.1"/>
    <property type="molecule type" value="Genomic_DNA"/>
</dbReference>
<dbReference type="Gene3D" id="3.60.40.10">
    <property type="entry name" value="PPM-type phosphatase domain"/>
    <property type="match status" value="1"/>
</dbReference>
<dbReference type="Gene3D" id="3.30.450.20">
    <property type="entry name" value="PAS domain"/>
    <property type="match status" value="1"/>
</dbReference>
<dbReference type="Pfam" id="PF00989">
    <property type="entry name" value="PAS"/>
    <property type="match status" value="1"/>
</dbReference>
<dbReference type="InterPro" id="IPR036890">
    <property type="entry name" value="HATPase_C_sf"/>
</dbReference>
<dbReference type="InterPro" id="IPR003594">
    <property type="entry name" value="HATPase_dom"/>
</dbReference>
<evidence type="ECO:0000259" key="2">
    <source>
        <dbReference type="PROSITE" id="PS50112"/>
    </source>
</evidence>
<dbReference type="SUPFAM" id="SSF55785">
    <property type="entry name" value="PYP-like sensor domain (PAS domain)"/>
    <property type="match status" value="1"/>
</dbReference>
<protein>
    <recommendedName>
        <fullName evidence="2">PAS domain-containing protein</fullName>
    </recommendedName>
</protein>
<dbReference type="InterPro" id="IPR000014">
    <property type="entry name" value="PAS"/>
</dbReference>
<dbReference type="Pfam" id="PF13581">
    <property type="entry name" value="HATPase_c_2"/>
    <property type="match status" value="1"/>
</dbReference>
<dbReference type="PANTHER" id="PTHR43156">
    <property type="entry name" value="STAGE II SPORULATION PROTEIN E-RELATED"/>
    <property type="match status" value="1"/>
</dbReference>
<dbReference type="CDD" id="cd16936">
    <property type="entry name" value="HATPase_RsbW-like"/>
    <property type="match status" value="1"/>
</dbReference>
<dbReference type="InterPro" id="IPR052016">
    <property type="entry name" value="Bact_Sigma-Reg"/>
</dbReference>
<dbReference type="InterPro" id="IPR036457">
    <property type="entry name" value="PPM-type-like_dom_sf"/>
</dbReference>
<dbReference type="InterPro" id="IPR013767">
    <property type="entry name" value="PAS_fold"/>
</dbReference>
<evidence type="ECO:0000256" key="1">
    <source>
        <dbReference type="ARBA" id="ARBA00022801"/>
    </source>
</evidence>
<organism evidence="3 4">
    <name type="scientific">Planobispora siamensis</name>
    <dbReference type="NCBI Taxonomy" id="936338"/>
    <lineage>
        <taxon>Bacteria</taxon>
        <taxon>Bacillati</taxon>
        <taxon>Actinomycetota</taxon>
        <taxon>Actinomycetes</taxon>
        <taxon>Streptosporangiales</taxon>
        <taxon>Streptosporangiaceae</taxon>
        <taxon>Planobispora</taxon>
    </lineage>
</organism>
<evidence type="ECO:0000313" key="3">
    <source>
        <dbReference type="EMBL" id="GIH97917.1"/>
    </source>
</evidence>